<evidence type="ECO:0000256" key="8">
    <source>
        <dbReference type="ARBA" id="ARBA00023049"/>
    </source>
</evidence>
<comment type="similarity">
    <text evidence="2">Belongs to the peptidase M1 family.</text>
</comment>
<evidence type="ECO:0000256" key="4">
    <source>
        <dbReference type="ARBA" id="ARBA00022670"/>
    </source>
</evidence>
<dbReference type="GO" id="GO:0006508">
    <property type="term" value="P:proteolysis"/>
    <property type="evidence" value="ECO:0007669"/>
    <property type="project" value="UniProtKB-KW"/>
</dbReference>
<dbReference type="Proteomes" id="UP000054560">
    <property type="component" value="Unassembled WGS sequence"/>
</dbReference>
<dbReference type="InterPro" id="IPR037144">
    <property type="entry name" value="Peptidase_M1_pepN_C_sf"/>
</dbReference>
<sequence length="878" mass="98570">MQCDFFLGATSLILDGDASILSLQQVCINGEEISGDTKMQVEQDKLTIHNVTEPAEIRITTRFNAKENTELAGLYKSGDNFCTQCEAEGFRRITYFPDRPDVMSTYTTTIHADREKFPVMLSNGNLVSKQKVSSKDSSMHSATWHDPWPKPSYLFALVAGNLTATRDTFCTQSGKNVDLVIWTDPHNAHLTAHAMYSLQRAMKWDEDRFGLEYDLDLFNIVAVDDFNMGAMENKSLNVFNSRLVLASPDTATDLSYEQIESVVGHEYFHNWTGNRITCRDWFQLSLKEGLTVFRDQEFTMDLHSRPVARINDVRNLRSRQFAEDKSGMSHPVRPISYEKIDNFYTATIYEKGAEVIRMYYTLLGKEKFRKAIDLYFERHDGQACTTDDFFAVMSEVSSVPLDGFERWYTQAGTPVLKASSEYLKDTQQLRLSLQQVLPTPPEAHPVEHMGPQFIPVSTGLLDDNGNDLPLTSYSYQEDSGQTITTTVDQGTTTAVLPFKAFSGEFLINNVPQKPAAVSLLRDFSAPVVLHYNQTAEELQHLAKHDSNPFNRYESTQKLARLAISASYYQESNHATTFNEALATTHGNALEREDNSKTVTKLDPAAVAQMLSLPSIEELGPLLIQDITDSPKDPLLDPLLLNGVRTQAIQTTAEAIENDLLQTFNATTEALHQLEYEPHGVQTGLRSLKGQIINRLVALDEHKHANRAHAMFETATNMTERMMALTALSHSTSNYRTDALDQFYQRWRTEQLNVIAWLGVQARSEVVNNVSKVRALLSHESFDMRTPNKVYALIGGFSTSPANFHAADGSGYEFLADSVLAVDQINPQVSARLLGPFTTANNYQPLYRDGMVQQLLRLERASLSGNASEIVGKALRFVQ</sequence>
<dbReference type="STRING" id="667725.A0A0L0G371"/>
<dbReference type="Pfam" id="PF01433">
    <property type="entry name" value="Peptidase_M1"/>
    <property type="match status" value="1"/>
</dbReference>
<dbReference type="CDD" id="cd09600">
    <property type="entry name" value="M1_APN"/>
    <property type="match status" value="1"/>
</dbReference>
<evidence type="ECO:0000256" key="5">
    <source>
        <dbReference type="ARBA" id="ARBA00022723"/>
    </source>
</evidence>
<evidence type="ECO:0000256" key="6">
    <source>
        <dbReference type="ARBA" id="ARBA00022801"/>
    </source>
</evidence>
<comment type="cofactor">
    <cofactor evidence="1">
        <name>Zn(2+)</name>
        <dbReference type="ChEBI" id="CHEBI:29105"/>
    </cofactor>
</comment>
<dbReference type="EMBL" id="KQ241844">
    <property type="protein sequence ID" value="KNC83314.1"/>
    <property type="molecule type" value="Genomic_DNA"/>
</dbReference>
<dbReference type="SUPFAM" id="SSF55486">
    <property type="entry name" value="Metalloproteases ('zincins'), catalytic domain"/>
    <property type="match status" value="1"/>
</dbReference>
<evidence type="ECO:0000256" key="7">
    <source>
        <dbReference type="ARBA" id="ARBA00022833"/>
    </source>
</evidence>
<dbReference type="GO" id="GO:0004177">
    <property type="term" value="F:aminopeptidase activity"/>
    <property type="evidence" value="ECO:0007669"/>
    <property type="project" value="UniProtKB-KW"/>
</dbReference>
<dbReference type="Gene3D" id="3.30.2010.30">
    <property type="match status" value="1"/>
</dbReference>
<dbReference type="Gene3D" id="1.25.50.10">
    <property type="entry name" value="Peptidase M1, alanyl aminopeptidase, C-terminal domain"/>
    <property type="match status" value="1"/>
</dbReference>
<organism evidence="13 14">
    <name type="scientific">Sphaeroforma arctica JP610</name>
    <dbReference type="NCBI Taxonomy" id="667725"/>
    <lineage>
        <taxon>Eukaryota</taxon>
        <taxon>Ichthyosporea</taxon>
        <taxon>Ichthyophonida</taxon>
        <taxon>Sphaeroforma</taxon>
    </lineage>
</organism>
<dbReference type="InterPro" id="IPR027268">
    <property type="entry name" value="Peptidase_M4/M1_CTD_sf"/>
</dbReference>
<dbReference type="InterPro" id="IPR035414">
    <property type="entry name" value="Peptidase_M1_pepN_Ig-like"/>
</dbReference>
<dbReference type="InterPro" id="IPR038438">
    <property type="entry name" value="PepN_Ig-like_sf"/>
</dbReference>
<dbReference type="OrthoDB" id="10031169at2759"/>
<dbReference type="AlphaFoldDB" id="A0A0L0G371"/>
<feature type="domain" description="Peptidase M1 alanyl aminopeptidase C-terminal" evidence="11">
    <location>
        <begin position="536"/>
        <end position="874"/>
    </location>
</feature>
<dbReference type="FunFam" id="3.30.2010.30:FF:000002">
    <property type="entry name" value="Putative aminopeptidase N"/>
    <property type="match status" value="1"/>
</dbReference>
<name>A0A0L0G371_9EUKA</name>
<gene>
    <name evidence="13" type="ORF">SARC_04439</name>
</gene>
<accession>A0A0L0G371</accession>
<keyword evidence="8" id="KW-0482">Metalloprotease</keyword>
<dbReference type="InterPro" id="IPR024601">
    <property type="entry name" value="Peptidase_M1_pepN_C"/>
</dbReference>
<dbReference type="Pfam" id="PF17900">
    <property type="entry name" value="Peptidase_M1_N"/>
    <property type="match status" value="1"/>
</dbReference>
<dbReference type="InterPro" id="IPR012779">
    <property type="entry name" value="Peptidase_M1_pepN"/>
</dbReference>
<evidence type="ECO:0000259" key="9">
    <source>
        <dbReference type="Pfam" id="PF01433"/>
    </source>
</evidence>
<dbReference type="PANTHER" id="PTHR46322:SF1">
    <property type="entry name" value="PUROMYCIN-SENSITIVE AMINOPEPTIDASE"/>
    <property type="match status" value="1"/>
</dbReference>
<protein>
    <submittedName>
        <fullName evidence="13">Aminopeptidase N</fullName>
    </submittedName>
</protein>
<evidence type="ECO:0000256" key="2">
    <source>
        <dbReference type="ARBA" id="ARBA00010136"/>
    </source>
</evidence>
<dbReference type="InterPro" id="IPR042097">
    <property type="entry name" value="Aminopeptidase_N-like_N_sf"/>
</dbReference>
<evidence type="ECO:0000256" key="3">
    <source>
        <dbReference type="ARBA" id="ARBA00022438"/>
    </source>
</evidence>
<dbReference type="SUPFAM" id="SSF63737">
    <property type="entry name" value="Leukotriene A4 hydrolase N-terminal domain"/>
    <property type="match status" value="1"/>
</dbReference>
<feature type="domain" description="Aminopeptidase N-like N-terminal" evidence="12">
    <location>
        <begin position="28"/>
        <end position="154"/>
    </location>
</feature>
<dbReference type="GO" id="GO:0008237">
    <property type="term" value="F:metallopeptidase activity"/>
    <property type="evidence" value="ECO:0007669"/>
    <property type="project" value="UniProtKB-KW"/>
</dbReference>
<keyword evidence="7" id="KW-0862">Zinc</keyword>
<dbReference type="InterPro" id="IPR045357">
    <property type="entry name" value="Aminopeptidase_N-like_N"/>
</dbReference>
<dbReference type="PRINTS" id="PR00756">
    <property type="entry name" value="ALADIPTASE"/>
</dbReference>
<dbReference type="InterPro" id="IPR001930">
    <property type="entry name" value="Peptidase_M1"/>
</dbReference>
<proteinExistence type="inferred from homology"/>
<dbReference type="eggNOG" id="KOG1046">
    <property type="taxonomic scope" value="Eukaryota"/>
</dbReference>
<evidence type="ECO:0000259" key="11">
    <source>
        <dbReference type="Pfam" id="PF17432"/>
    </source>
</evidence>
<dbReference type="GeneID" id="25904943"/>
<evidence type="ECO:0000313" key="14">
    <source>
        <dbReference type="Proteomes" id="UP000054560"/>
    </source>
</evidence>
<dbReference type="Pfam" id="PF17432">
    <property type="entry name" value="DUF3458_C"/>
    <property type="match status" value="1"/>
</dbReference>
<keyword evidence="14" id="KW-1185">Reference proteome</keyword>
<dbReference type="InterPro" id="IPR014782">
    <property type="entry name" value="Peptidase_M1_dom"/>
</dbReference>
<keyword evidence="6" id="KW-0378">Hydrolase</keyword>
<dbReference type="PANTHER" id="PTHR46322">
    <property type="entry name" value="PUROMYCIN-SENSITIVE AMINOPEPTIDASE"/>
    <property type="match status" value="1"/>
</dbReference>
<dbReference type="GO" id="GO:0008270">
    <property type="term" value="F:zinc ion binding"/>
    <property type="evidence" value="ECO:0007669"/>
    <property type="project" value="InterPro"/>
</dbReference>
<dbReference type="Pfam" id="PF11940">
    <property type="entry name" value="DUF3458"/>
    <property type="match status" value="1"/>
</dbReference>
<reference evidence="13 14" key="1">
    <citation type="submission" date="2011-02" db="EMBL/GenBank/DDBJ databases">
        <title>The Genome Sequence of Sphaeroforma arctica JP610.</title>
        <authorList>
            <consortium name="The Broad Institute Genome Sequencing Platform"/>
            <person name="Russ C."/>
            <person name="Cuomo C."/>
            <person name="Young S.K."/>
            <person name="Zeng Q."/>
            <person name="Gargeya S."/>
            <person name="Alvarado L."/>
            <person name="Berlin A."/>
            <person name="Chapman S.B."/>
            <person name="Chen Z."/>
            <person name="Freedman E."/>
            <person name="Gellesch M."/>
            <person name="Goldberg J."/>
            <person name="Griggs A."/>
            <person name="Gujja S."/>
            <person name="Heilman E."/>
            <person name="Heiman D."/>
            <person name="Howarth C."/>
            <person name="Mehta T."/>
            <person name="Neiman D."/>
            <person name="Pearson M."/>
            <person name="Roberts A."/>
            <person name="Saif S."/>
            <person name="Shea T."/>
            <person name="Shenoy N."/>
            <person name="Sisk P."/>
            <person name="Stolte C."/>
            <person name="Sykes S."/>
            <person name="White J."/>
            <person name="Yandava C."/>
            <person name="Burger G."/>
            <person name="Gray M.W."/>
            <person name="Holland P.W.H."/>
            <person name="King N."/>
            <person name="Lang F.B.F."/>
            <person name="Roger A.J."/>
            <person name="Ruiz-Trillo I."/>
            <person name="Haas B."/>
            <person name="Nusbaum C."/>
            <person name="Birren B."/>
        </authorList>
    </citation>
    <scope>NUCLEOTIDE SEQUENCE [LARGE SCALE GENOMIC DNA]</scope>
    <source>
        <strain evidence="13 14">JP610</strain>
    </source>
</reference>
<dbReference type="Gene3D" id="1.10.390.10">
    <property type="entry name" value="Neutral Protease Domain 2"/>
    <property type="match status" value="1"/>
</dbReference>
<keyword evidence="3 13" id="KW-0031">Aminopeptidase</keyword>
<feature type="domain" description="Peptidase M1 alanyl aminopeptidase Ig-like fold" evidence="10">
    <location>
        <begin position="412"/>
        <end position="532"/>
    </location>
</feature>
<keyword evidence="5" id="KW-0479">Metal-binding</keyword>
<keyword evidence="4" id="KW-0645">Protease</keyword>
<feature type="domain" description="Peptidase M1 membrane alanine aminopeptidase" evidence="9">
    <location>
        <begin position="195"/>
        <end position="404"/>
    </location>
</feature>
<dbReference type="NCBIfam" id="TIGR02414">
    <property type="entry name" value="pepN_proteo"/>
    <property type="match status" value="1"/>
</dbReference>
<dbReference type="Gene3D" id="2.60.40.1840">
    <property type="match status" value="1"/>
</dbReference>
<dbReference type="Gene3D" id="2.60.40.1730">
    <property type="entry name" value="tricorn interacting facor f3 domain"/>
    <property type="match status" value="1"/>
</dbReference>
<evidence type="ECO:0000259" key="12">
    <source>
        <dbReference type="Pfam" id="PF17900"/>
    </source>
</evidence>
<evidence type="ECO:0000259" key="10">
    <source>
        <dbReference type="Pfam" id="PF11940"/>
    </source>
</evidence>
<evidence type="ECO:0000313" key="13">
    <source>
        <dbReference type="EMBL" id="KNC83314.1"/>
    </source>
</evidence>
<dbReference type="RefSeq" id="XP_014157216.1">
    <property type="nucleotide sequence ID" value="XM_014301741.1"/>
</dbReference>
<evidence type="ECO:0000256" key="1">
    <source>
        <dbReference type="ARBA" id="ARBA00001947"/>
    </source>
</evidence>